<keyword evidence="2" id="KW-1185">Reference proteome</keyword>
<dbReference type="Proteomes" id="UP001054945">
    <property type="component" value="Unassembled WGS sequence"/>
</dbReference>
<sequence>MMCLSRFNFLLTEWEKSEAKMNEKGKRGLYPQIKTSRYLSSNEKDSGLDKFSFQSRFEKGYHFCRLSQKRLRKKNVSIIPKIRPDVI</sequence>
<dbReference type="EMBL" id="BPLR01017189">
    <property type="protein sequence ID" value="GIY89338.1"/>
    <property type="molecule type" value="Genomic_DNA"/>
</dbReference>
<dbReference type="AlphaFoldDB" id="A0AAV4X3T3"/>
<evidence type="ECO:0008006" key="3">
    <source>
        <dbReference type="Google" id="ProtNLM"/>
    </source>
</evidence>
<evidence type="ECO:0000313" key="1">
    <source>
        <dbReference type="EMBL" id="GIY89338.1"/>
    </source>
</evidence>
<name>A0AAV4X3T3_CAEEX</name>
<accession>A0AAV4X3T3</accession>
<proteinExistence type="predicted"/>
<comment type="caution">
    <text evidence="1">The sequence shown here is derived from an EMBL/GenBank/DDBJ whole genome shotgun (WGS) entry which is preliminary data.</text>
</comment>
<gene>
    <name evidence="1" type="ORF">CEXT_162261</name>
</gene>
<evidence type="ECO:0000313" key="2">
    <source>
        <dbReference type="Proteomes" id="UP001054945"/>
    </source>
</evidence>
<protein>
    <recommendedName>
        <fullName evidence="3">Ycf1</fullName>
    </recommendedName>
</protein>
<reference evidence="1 2" key="1">
    <citation type="submission" date="2021-06" db="EMBL/GenBank/DDBJ databases">
        <title>Caerostris extrusa draft genome.</title>
        <authorList>
            <person name="Kono N."/>
            <person name="Arakawa K."/>
        </authorList>
    </citation>
    <scope>NUCLEOTIDE SEQUENCE [LARGE SCALE GENOMIC DNA]</scope>
</reference>
<organism evidence="1 2">
    <name type="scientific">Caerostris extrusa</name>
    <name type="common">Bark spider</name>
    <name type="synonym">Caerostris bankana</name>
    <dbReference type="NCBI Taxonomy" id="172846"/>
    <lineage>
        <taxon>Eukaryota</taxon>
        <taxon>Metazoa</taxon>
        <taxon>Ecdysozoa</taxon>
        <taxon>Arthropoda</taxon>
        <taxon>Chelicerata</taxon>
        <taxon>Arachnida</taxon>
        <taxon>Araneae</taxon>
        <taxon>Araneomorphae</taxon>
        <taxon>Entelegynae</taxon>
        <taxon>Araneoidea</taxon>
        <taxon>Araneidae</taxon>
        <taxon>Caerostris</taxon>
    </lineage>
</organism>